<proteinExistence type="predicted"/>
<name>A0A316VF19_9BASI</name>
<dbReference type="RefSeq" id="XP_025355960.1">
    <property type="nucleotide sequence ID" value="XM_025500395.1"/>
</dbReference>
<dbReference type="EMBL" id="KZ819603">
    <property type="protein sequence ID" value="PWN35658.1"/>
    <property type="molecule type" value="Genomic_DNA"/>
</dbReference>
<dbReference type="AlphaFoldDB" id="A0A316VF19"/>
<dbReference type="FunCoup" id="A0A316VF19">
    <property type="interactions" value="28"/>
</dbReference>
<accession>A0A316VF19</accession>
<gene>
    <name evidence="2" type="ORF">FA14DRAFT_172269</name>
</gene>
<sequence>MTVTLDNSEAESEGASKNGTECEQVTPFVPSRDLPTLAKRSGGSVSPAGISASLHRIASSLGVAKGQSEHILVDVRHPSQKATKAYPTCEEVEEVADQFETQFTHRWLLNVNCLGWLEDDCDADDNSIDSILSESSRLVAVLSGQSASGGIRKIYHFPRADSKIQGDPISVTIKEAAIVEDSLGGRTWSAAPLLADHLLKLIKDDPLNQLNVLELGAGTGLTGLTMAKMLQILGRAGSMHLTDFNENVLSNLKINARLNGLGDKAEGGSLHAKVFPLDWSEALTNSMLENNKDLLSAYDCLLCADCIYEPQHAALIHAVANRLLTKEYAIRKRSSLSRPSLPGKMFVLTPLRANLQKETETLYRFFPRANMDDLDQEKAIQQKLALLLSLELIS</sequence>
<evidence type="ECO:0000313" key="3">
    <source>
        <dbReference type="Proteomes" id="UP000245771"/>
    </source>
</evidence>
<dbReference type="Proteomes" id="UP000245771">
    <property type="component" value="Unassembled WGS sequence"/>
</dbReference>
<evidence type="ECO:0000256" key="1">
    <source>
        <dbReference type="SAM" id="MobiDB-lite"/>
    </source>
</evidence>
<dbReference type="STRING" id="1280837.A0A316VF19"/>
<feature type="region of interest" description="Disordered" evidence="1">
    <location>
        <begin position="1"/>
        <end position="47"/>
    </location>
</feature>
<dbReference type="Gene3D" id="3.40.50.150">
    <property type="entry name" value="Vaccinia Virus protein VP39"/>
    <property type="match status" value="1"/>
</dbReference>
<dbReference type="InterPro" id="IPR029063">
    <property type="entry name" value="SAM-dependent_MTases_sf"/>
</dbReference>
<evidence type="ECO:0008006" key="4">
    <source>
        <dbReference type="Google" id="ProtNLM"/>
    </source>
</evidence>
<reference evidence="2 3" key="1">
    <citation type="journal article" date="2018" name="Mol. Biol. Evol.">
        <title>Broad Genomic Sampling Reveals a Smut Pathogenic Ancestry of the Fungal Clade Ustilaginomycotina.</title>
        <authorList>
            <person name="Kijpornyongpan T."/>
            <person name="Mondo S.J."/>
            <person name="Barry K."/>
            <person name="Sandor L."/>
            <person name="Lee J."/>
            <person name="Lipzen A."/>
            <person name="Pangilinan J."/>
            <person name="LaButti K."/>
            <person name="Hainaut M."/>
            <person name="Henrissat B."/>
            <person name="Grigoriev I.V."/>
            <person name="Spatafora J.W."/>
            <person name="Aime M.C."/>
        </authorList>
    </citation>
    <scope>NUCLEOTIDE SEQUENCE [LARGE SCALE GENOMIC DNA]</scope>
    <source>
        <strain evidence="2 3">MCA 3882</strain>
    </source>
</reference>
<dbReference type="Pfam" id="PF10294">
    <property type="entry name" value="Methyltransf_16"/>
    <property type="match status" value="1"/>
</dbReference>
<dbReference type="PANTHER" id="PTHR14614">
    <property type="entry name" value="HEPATOCELLULAR CARCINOMA-ASSOCIATED ANTIGEN"/>
    <property type="match status" value="1"/>
</dbReference>
<evidence type="ECO:0000313" key="2">
    <source>
        <dbReference type="EMBL" id="PWN35658.1"/>
    </source>
</evidence>
<protein>
    <recommendedName>
        <fullName evidence="4">S-adenosyl-L-methionine-dependent methyltransferase</fullName>
    </recommendedName>
</protein>
<dbReference type="SUPFAM" id="SSF53335">
    <property type="entry name" value="S-adenosyl-L-methionine-dependent methyltransferases"/>
    <property type="match status" value="1"/>
</dbReference>
<dbReference type="InParanoid" id="A0A316VF19"/>
<organism evidence="2 3">
    <name type="scientific">Meira miltonrushii</name>
    <dbReference type="NCBI Taxonomy" id="1280837"/>
    <lineage>
        <taxon>Eukaryota</taxon>
        <taxon>Fungi</taxon>
        <taxon>Dikarya</taxon>
        <taxon>Basidiomycota</taxon>
        <taxon>Ustilaginomycotina</taxon>
        <taxon>Exobasidiomycetes</taxon>
        <taxon>Exobasidiales</taxon>
        <taxon>Brachybasidiaceae</taxon>
        <taxon>Meira</taxon>
    </lineage>
</organism>
<dbReference type="GO" id="GO:0008757">
    <property type="term" value="F:S-adenosylmethionine-dependent methyltransferase activity"/>
    <property type="evidence" value="ECO:0007669"/>
    <property type="project" value="UniProtKB-ARBA"/>
</dbReference>
<dbReference type="InterPro" id="IPR019410">
    <property type="entry name" value="Methyltransf_16"/>
</dbReference>
<dbReference type="GeneID" id="37022176"/>
<keyword evidence="3" id="KW-1185">Reference proteome</keyword>
<dbReference type="OrthoDB" id="433955at2759"/>